<dbReference type="AlphaFoldDB" id="A0A2B7WYW0"/>
<keyword evidence="2" id="KW-0560">Oxidoreductase</keyword>
<proteinExistence type="inferred from homology"/>
<sequence length="325" mass="35090">MGFSRLFGQIISQPPLPATDFTGKTVIVTGANVGLGKEAVKHFARLGAKVVGTARSSAKCAAATTEVEAETSVPGRTSFWELDYGSYASVKAFCERATSELERLDAVVLNAGVAMRTFELLEGEESSITVNVISTLLLAILLLPKLRQTAEAYKVTPYLSVTSSSTHAWAKLPERDASEIFAALSDPNTETMRARYPNSKLLQLLAIRELASRSTSNTPSVIINLVSPGVNSTSLSRSSTGLEAVLMKVFHAIFAWQPEVGARTLVYATVAGEKSHGVLIDHCDAANDITAPWIKTDEGQRVQKKVWDDLEKKLEAIEPGILLRI</sequence>
<accession>A0A2B7WYW0</accession>
<dbReference type="EMBL" id="PDNB01000166">
    <property type="protein sequence ID" value="PGH01865.1"/>
    <property type="molecule type" value="Genomic_DNA"/>
</dbReference>
<evidence type="ECO:0000256" key="1">
    <source>
        <dbReference type="ARBA" id="ARBA00006484"/>
    </source>
</evidence>
<dbReference type="Pfam" id="PF00106">
    <property type="entry name" value="adh_short"/>
    <property type="match status" value="1"/>
</dbReference>
<dbReference type="InterPro" id="IPR002347">
    <property type="entry name" value="SDR_fam"/>
</dbReference>
<keyword evidence="4" id="KW-1185">Reference proteome</keyword>
<evidence type="ECO:0000313" key="4">
    <source>
        <dbReference type="Proteomes" id="UP000223968"/>
    </source>
</evidence>
<comment type="caution">
    <text evidence="3">The sequence shown here is derived from an EMBL/GenBank/DDBJ whole genome shotgun (WGS) entry which is preliminary data.</text>
</comment>
<dbReference type="SUPFAM" id="SSF51735">
    <property type="entry name" value="NAD(P)-binding Rossmann-fold domains"/>
    <property type="match status" value="1"/>
</dbReference>
<reference evidence="3 4" key="1">
    <citation type="submission" date="2017-10" db="EMBL/GenBank/DDBJ databases">
        <title>Comparative genomics in systemic dimorphic fungi from Ajellomycetaceae.</title>
        <authorList>
            <person name="Munoz J.F."/>
            <person name="Mcewen J.G."/>
            <person name="Clay O.K."/>
            <person name="Cuomo C.A."/>
        </authorList>
    </citation>
    <scope>NUCLEOTIDE SEQUENCE [LARGE SCALE GENOMIC DNA]</scope>
    <source>
        <strain evidence="3 4">UAMH5409</strain>
    </source>
</reference>
<gene>
    <name evidence="3" type="ORF">AJ79_07802</name>
</gene>
<dbReference type="PANTHER" id="PTHR43157:SF31">
    <property type="entry name" value="PHOSPHATIDYLINOSITOL-GLYCAN BIOSYNTHESIS CLASS F PROTEIN"/>
    <property type="match status" value="1"/>
</dbReference>
<protein>
    <submittedName>
        <fullName evidence="3">Uncharacterized protein</fullName>
    </submittedName>
</protein>
<evidence type="ECO:0000313" key="3">
    <source>
        <dbReference type="EMBL" id="PGH01865.1"/>
    </source>
</evidence>
<dbReference type="Proteomes" id="UP000223968">
    <property type="component" value="Unassembled WGS sequence"/>
</dbReference>
<name>A0A2B7WYW0_9EURO</name>
<dbReference type="GO" id="GO:0016491">
    <property type="term" value="F:oxidoreductase activity"/>
    <property type="evidence" value="ECO:0007669"/>
    <property type="project" value="UniProtKB-KW"/>
</dbReference>
<dbReference type="InterPro" id="IPR036291">
    <property type="entry name" value="NAD(P)-bd_dom_sf"/>
</dbReference>
<dbReference type="OrthoDB" id="542013at2759"/>
<dbReference type="PANTHER" id="PTHR43157">
    <property type="entry name" value="PHOSPHATIDYLINOSITOL-GLYCAN BIOSYNTHESIS CLASS F PROTEIN-RELATED"/>
    <property type="match status" value="1"/>
</dbReference>
<dbReference type="PRINTS" id="PR00081">
    <property type="entry name" value="GDHRDH"/>
</dbReference>
<dbReference type="STRING" id="1447875.A0A2B7WYW0"/>
<dbReference type="Gene3D" id="3.40.50.720">
    <property type="entry name" value="NAD(P)-binding Rossmann-like Domain"/>
    <property type="match status" value="1"/>
</dbReference>
<comment type="similarity">
    <text evidence="1">Belongs to the short-chain dehydrogenases/reductases (SDR) family.</text>
</comment>
<evidence type="ECO:0000256" key="2">
    <source>
        <dbReference type="ARBA" id="ARBA00023002"/>
    </source>
</evidence>
<organism evidence="3 4">
    <name type="scientific">Helicocarpus griseus UAMH5409</name>
    <dbReference type="NCBI Taxonomy" id="1447875"/>
    <lineage>
        <taxon>Eukaryota</taxon>
        <taxon>Fungi</taxon>
        <taxon>Dikarya</taxon>
        <taxon>Ascomycota</taxon>
        <taxon>Pezizomycotina</taxon>
        <taxon>Eurotiomycetes</taxon>
        <taxon>Eurotiomycetidae</taxon>
        <taxon>Onygenales</taxon>
        <taxon>Ajellomycetaceae</taxon>
        <taxon>Helicocarpus</taxon>
    </lineage>
</organism>